<dbReference type="EMBL" id="NEVM01000001">
    <property type="protein sequence ID" value="OZI38565.1"/>
    <property type="molecule type" value="Genomic_DNA"/>
</dbReference>
<evidence type="ECO:0000313" key="2">
    <source>
        <dbReference type="Proteomes" id="UP000216020"/>
    </source>
</evidence>
<dbReference type="PIRSF" id="PIRSF028304">
    <property type="entry name" value="UCP028304"/>
    <property type="match status" value="1"/>
</dbReference>
<dbReference type="OrthoDB" id="9763676at2"/>
<proteinExistence type="predicted"/>
<evidence type="ECO:0000313" key="1">
    <source>
        <dbReference type="EMBL" id="OZI38565.1"/>
    </source>
</evidence>
<dbReference type="Pfam" id="PF05947">
    <property type="entry name" value="T6SS_TssF"/>
    <property type="match status" value="1"/>
</dbReference>
<dbReference type="Proteomes" id="UP000216020">
    <property type="component" value="Unassembled WGS sequence"/>
</dbReference>
<dbReference type="RefSeq" id="WP_094852660.1">
    <property type="nucleotide sequence ID" value="NZ_NEVM01000001.1"/>
</dbReference>
<keyword evidence="2" id="KW-1185">Reference proteome</keyword>
<comment type="caution">
    <text evidence="1">The sequence shown here is derived from an EMBL/GenBank/DDBJ whole genome shotgun (WGS) entry which is preliminary data.</text>
</comment>
<organism evidence="1 2">
    <name type="scientific">Bordetella genomosp. 10</name>
    <dbReference type="NCBI Taxonomy" id="1416804"/>
    <lineage>
        <taxon>Bacteria</taxon>
        <taxon>Pseudomonadati</taxon>
        <taxon>Pseudomonadota</taxon>
        <taxon>Betaproteobacteria</taxon>
        <taxon>Burkholderiales</taxon>
        <taxon>Alcaligenaceae</taxon>
        <taxon>Bordetella</taxon>
    </lineage>
</organism>
<gene>
    <name evidence="1" type="ORF">CAL29_02525</name>
</gene>
<accession>A0A261SN76</accession>
<dbReference type="NCBIfam" id="TIGR03359">
    <property type="entry name" value="VI_chp_6"/>
    <property type="match status" value="1"/>
</dbReference>
<dbReference type="InterPro" id="IPR010272">
    <property type="entry name" value="T6SS_TssF"/>
</dbReference>
<dbReference type="AlphaFoldDB" id="A0A261SN76"/>
<sequence length="641" mass="70778">MDARLLDYYNRELSYMREMGEEFARQYPKVAGRLGMNGVEVADPYVERLLEGFSFLTARVQMKMDAEFPRFSQRLLEVVYPNYLAPTPSMAVVQLSPSMNEGTLARGFKLPRGTLLRGRLPKGEQTPCDFQTCHDLTLWPLRVDGAEFTGAPSDLPLARMGLAGRGAGVLSALRIRLEVCGGAELDKLDLDSLVLHLNGQDVPMQRLLELMMGHTVAVLCHDAQAPFGWMEKLPASAVRHEGFEDGQAMLPADRRLFQGYRLLQEYFAFPQRFLFASINGLRRALAGAARAGTGAGVGASGPRSPRHFCITLLFSRAAPELEGAVNASNIALHCTPAINLFPRRADRVAVTPRNHEYHLVVDRTRPMDYEVYGVTAVTGHATAARPAQSFRPFYGSLGADEEEYGAYFSVRREPRLLSDSALRNGTRTGYTGSEVHVSLVDRNEAPFSGDLRYLTLETLCTNRDLPMLLPLGTDTDFTLRVSAPVAAIKVLHGPTRPRAALAENAATWHLISHLGLNYLSLVDIDQEQGAQTLREMLKIYGDLADPVVAKQISGLRHVRATAVHHRLPVPGPIVYGRGVRVSLDVDEIAFSGISPYLFGAVLEQFFARHVSINMMSELELSTLQRGRIASWKPRMGARPAV</sequence>
<dbReference type="PANTHER" id="PTHR35370:SF1">
    <property type="entry name" value="TYPE VI SECRETION SYSTEM COMPONENT TSSF1"/>
    <property type="match status" value="1"/>
</dbReference>
<protein>
    <submittedName>
        <fullName evidence="1">Type VI secretion system protein ImpG</fullName>
    </submittedName>
</protein>
<name>A0A261SN76_9BORD</name>
<dbReference type="PANTHER" id="PTHR35370">
    <property type="entry name" value="CYTOPLASMIC PROTEIN-RELATED-RELATED"/>
    <property type="match status" value="1"/>
</dbReference>
<reference evidence="2" key="1">
    <citation type="submission" date="2017-05" db="EMBL/GenBank/DDBJ databases">
        <title>Complete and WGS of Bordetella genogroups.</title>
        <authorList>
            <person name="Spilker T."/>
            <person name="Lipuma J."/>
        </authorList>
    </citation>
    <scope>NUCLEOTIDE SEQUENCE [LARGE SCALE GENOMIC DNA]</scope>
    <source>
        <strain evidence="2">AU16122</strain>
    </source>
</reference>